<sequence length="76" mass="8804">MDPSWSTLVNIITELQQEKRDVKMAFEKRVADLELELRIEQQRNSALMTQLIEAILKAIFKVIFKAVFKAILKTLG</sequence>
<evidence type="ECO:0000256" key="1">
    <source>
        <dbReference type="SAM" id="Coils"/>
    </source>
</evidence>
<accession>A0A8H3VKC1</accession>
<dbReference type="Proteomes" id="UP000490939">
    <property type="component" value="Unassembled WGS sequence"/>
</dbReference>
<evidence type="ECO:0000313" key="3">
    <source>
        <dbReference type="Proteomes" id="UP000490939"/>
    </source>
</evidence>
<dbReference type="EMBL" id="WNWR01000196">
    <property type="protein sequence ID" value="KAE9989263.1"/>
    <property type="molecule type" value="Genomic_DNA"/>
</dbReference>
<name>A0A8H3VKC1_VENIN</name>
<comment type="caution">
    <text evidence="2">The sequence shown here is derived from an EMBL/GenBank/DDBJ whole genome shotgun (WGS) entry which is preliminary data.</text>
</comment>
<keyword evidence="1" id="KW-0175">Coiled coil</keyword>
<proteinExistence type="predicted"/>
<protein>
    <submittedName>
        <fullName evidence="2">Uncharacterized protein</fullName>
    </submittedName>
</protein>
<gene>
    <name evidence="2" type="ORF">EG327_002921</name>
</gene>
<feature type="coiled-coil region" evidence="1">
    <location>
        <begin position="23"/>
        <end position="50"/>
    </location>
</feature>
<reference evidence="2 3" key="1">
    <citation type="submission" date="2019-07" db="EMBL/GenBank/DDBJ databases">
        <title>Venturia inaequalis Genome Resource.</title>
        <authorList>
            <person name="Lichtner F.J."/>
        </authorList>
    </citation>
    <scope>NUCLEOTIDE SEQUENCE [LARGE SCALE GENOMIC DNA]</scope>
    <source>
        <strain evidence="2 3">DMI_063113</strain>
    </source>
</reference>
<dbReference type="AlphaFoldDB" id="A0A8H3VKC1"/>
<keyword evidence="3" id="KW-1185">Reference proteome</keyword>
<organism evidence="2 3">
    <name type="scientific">Venturia inaequalis</name>
    <name type="common">Apple scab fungus</name>
    <dbReference type="NCBI Taxonomy" id="5025"/>
    <lineage>
        <taxon>Eukaryota</taxon>
        <taxon>Fungi</taxon>
        <taxon>Dikarya</taxon>
        <taxon>Ascomycota</taxon>
        <taxon>Pezizomycotina</taxon>
        <taxon>Dothideomycetes</taxon>
        <taxon>Pleosporomycetidae</taxon>
        <taxon>Venturiales</taxon>
        <taxon>Venturiaceae</taxon>
        <taxon>Venturia</taxon>
    </lineage>
</organism>
<evidence type="ECO:0000313" key="2">
    <source>
        <dbReference type="EMBL" id="KAE9989263.1"/>
    </source>
</evidence>